<sequence length="383" mass="40395">MKLIIQFLKQPVTIVGIITALLFQVFFSLIWITGYDHVTDRIDQLPIAIVNGDGSAAQSIADNISASLNFEQVKSLSLAEAQDRLGHRSLRMIIELPQGFTASLSEPSSGAKIRYYLNESNPQMVSNVMQGVAAKVTAALDAKSSAAGLGGVLTALKLPEAEAAKIRSSAASRISSDIQIVNPATNFAETMVPLMVVTASFTGGMLLAMNLSKASATLAAAAGKWQRLSARYVLMAGTALTGSLISTSLLNTLGIHSSQGFLGMWMFEFVVILSCMTVANLSLVLLGDAGAWLNIALLSMQMLSSGATIPRDVLSPFYQSVGQFFPAYYAVDGMLDLVIGGEGIMHDVTALLYIAAVATAGSVLLTLLRREKGAIRAEAAANA</sequence>
<reference evidence="7 8" key="1">
    <citation type="submission" date="2019-10" db="EMBL/GenBank/DDBJ databases">
        <title>Description of Paenibacillus terricola sp. nov.</title>
        <authorList>
            <person name="Carlier A."/>
            <person name="Qi S."/>
        </authorList>
    </citation>
    <scope>NUCLEOTIDE SEQUENCE [LARGE SCALE GENOMIC DNA]</scope>
    <source>
        <strain evidence="7 8">LMG 31459</strain>
    </source>
</reference>
<evidence type="ECO:0000256" key="5">
    <source>
        <dbReference type="SAM" id="Phobius"/>
    </source>
</evidence>
<keyword evidence="8" id="KW-1185">Reference proteome</keyword>
<evidence type="ECO:0000313" key="8">
    <source>
        <dbReference type="Proteomes" id="UP000596857"/>
    </source>
</evidence>
<feature type="transmembrane region" description="Helical" evidence="5">
    <location>
        <begin position="291"/>
        <end position="309"/>
    </location>
</feature>
<dbReference type="Pfam" id="PF12698">
    <property type="entry name" value="ABC2_membrane_3"/>
    <property type="match status" value="1"/>
</dbReference>
<feature type="transmembrane region" description="Helical" evidence="5">
    <location>
        <begin position="350"/>
        <end position="368"/>
    </location>
</feature>
<accession>A0ABX1YC04</accession>
<keyword evidence="4 5" id="KW-0472">Membrane</keyword>
<proteinExistence type="predicted"/>
<dbReference type="InterPro" id="IPR013525">
    <property type="entry name" value="ABC2_TM"/>
</dbReference>
<dbReference type="PANTHER" id="PTHR43077">
    <property type="entry name" value="TRANSPORT PERMEASE YVFS-RELATED"/>
    <property type="match status" value="1"/>
</dbReference>
<evidence type="ECO:0000256" key="2">
    <source>
        <dbReference type="ARBA" id="ARBA00022692"/>
    </source>
</evidence>
<comment type="caution">
    <text evidence="7">The sequence shown here is derived from an EMBL/GenBank/DDBJ whole genome shotgun (WGS) entry which is preliminary data.</text>
</comment>
<comment type="subcellular location">
    <subcellularLocation>
        <location evidence="1">Membrane</location>
        <topology evidence="1">Multi-pass membrane protein</topology>
    </subcellularLocation>
</comment>
<feature type="transmembrane region" description="Helical" evidence="5">
    <location>
        <begin position="262"/>
        <end position="284"/>
    </location>
</feature>
<keyword evidence="2 5" id="KW-0812">Transmembrane</keyword>
<gene>
    <name evidence="7" type="ORF">GC101_06310</name>
</gene>
<dbReference type="InterPro" id="IPR051328">
    <property type="entry name" value="T7SS_ABC-Transporter"/>
</dbReference>
<organism evidence="7 8">
    <name type="scientific">Paenibacillus phytohabitans</name>
    <dbReference type="NCBI Taxonomy" id="2654978"/>
    <lineage>
        <taxon>Bacteria</taxon>
        <taxon>Bacillati</taxon>
        <taxon>Bacillota</taxon>
        <taxon>Bacilli</taxon>
        <taxon>Bacillales</taxon>
        <taxon>Paenibacillaceae</taxon>
        <taxon>Paenibacillus</taxon>
    </lineage>
</organism>
<dbReference type="EMBL" id="WHOB01000019">
    <property type="protein sequence ID" value="NOU78492.1"/>
    <property type="molecule type" value="Genomic_DNA"/>
</dbReference>
<evidence type="ECO:0000256" key="4">
    <source>
        <dbReference type="ARBA" id="ARBA00023136"/>
    </source>
</evidence>
<dbReference type="RefSeq" id="WP_171716569.1">
    <property type="nucleotide sequence ID" value="NZ_WHOB01000019.1"/>
</dbReference>
<feature type="transmembrane region" description="Helical" evidence="5">
    <location>
        <begin position="12"/>
        <end position="32"/>
    </location>
</feature>
<dbReference type="Proteomes" id="UP000596857">
    <property type="component" value="Unassembled WGS sequence"/>
</dbReference>
<evidence type="ECO:0000259" key="6">
    <source>
        <dbReference type="Pfam" id="PF12698"/>
    </source>
</evidence>
<feature type="transmembrane region" description="Helical" evidence="5">
    <location>
        <begin position="191"/>
        <end position="211"/>
    </location>
</feature>
<protein>
    <submittedName>
        <fullName evidence="7">ABC transporter</fullName>
    </submittedName>
</protein>
<name>A0ABX1YC04_9BACL</name>
<evidence type="ECO:0000256" key="1">
    <source>
        <dbReference type="ARBA" id="ARBA00004141"/>
    </source>
</evidence>
<feature type="transmembrane region" description="Helical" evidence="5">
    <location>
        <begin position="232"/>
        <end position="250"/>
    </location>
</feature>
<dbReference type="Gene3D" id="3.40.1710.10">
    <property type="entry name" value="abc type-2 transporter like domain"/>
    <property type="match status" value="1"/>
</dbReference>
<evidence type="ECO:0000313" key="7">
    <source>
        <dbReference type="EMBL" id="NOU78492.1"/>
    </source>
</evidence>
<keyword evidence="3 5" id="KW-1133">Transmembrane helix</keyword>
<evidence type="ECO:0000256" key="3">
    <source>
        <dbReference type="ARBA" id="ARBA00022989"/>
    </source>
</evidence>
<dbReference type="PANTHER" id="PTHR43077:SF10">
    <property type="entry name" value="TRANSPORT PERMEASE PROTEIN"/>
    <property type="match status" value="1"/>
</dbReference>
<feature type="domain" description="ABC-2 type transporter transmembrane" evidence="6">
    <location>
        <begin position="17"/>
        <end position="361"/>
    </location>
</feature>